<dbReference type="GO" id="GO:0015288">
    <property type="term" value="F:porin activity"/>
    <property type="evidence" value="ECO:0007669"/>
    <property type="project" value="InterPro"/>
</dbReference>
<dbReference type="Pfam" id="PF13609">
    <property type="entry name" value="Porin_4"/>
    <property type="match status" value="1"/>
</dbReference>
<sequence length="242" mass="25392">MRKVLMLGVCLAAATAGINTAQAAEAPVTSGLSLKISGWIGFMAGLSLSNTDDDNFDRDYDFASGARLQFDIKSVTDSGLEYGARLRFNNVDRKNNVTVDRTYIYLKGSFGTVTLGDAPYAIGDFGYVYAHDTLNGKLGFGAGWGDGLDGKFNLFGGSDTFYAFDPTYGIGGLSGKDTKIKYTSPSFSGFSFGIDFTPVAGGRNAANSPGTGGGTSDHAGPSGRNDLTNDSTTRYENIVTGS</sequence>
<feature type="chain" id="PRO_5036831804" evidence="2">
    <location>
        <begin position="24"/>
        <end position="242"/>
    </location>
</feature>
<evidence type="ECO:0000313" key="5">
    <source>
        <dbReference type="Proteomes" id="UP000700706"/>
    </source>
</evidence>
<evidence type="ECO:0000256" key="1">
    <source>
        <dbReference type="SAM" id="MobiDB-lite"/>
    </source>
</evidence>
<feature type="domain" description="Porin" evidence="3">
    <location>
        <begin position="11"/>
        <end position="217"/>
    </location>
</feature>
<feature type="region of interest" description="Disordered" evidence="1">
    <location>
        <begin position="203"/>
        <end position="242"/>
    </location>
</feature>
<dbReference type="Gene3D" id="2.40.160.10">
    <property type="entry name" value="Porin"/>
    <property type="match status" value="1"/>
</dbReference>
<evidence type="ECO:0000256" key="2">
    <source>
        <dbReference type="SAM" id="SignalP"/>
    </source>
</evidence>
<organism evidence="4 5">
    <name type="scientific">Inquilinus limosus</name>
    <dbReference type="NCBI Taxonomy" id="171674"/>
    <lineage>
        <taxon>Bacteria</taxon>
        <taxon>Pseudomonadati</taxon>
        <taxon>Pseudomonadota</taxon>
        <taxon>Alphaproteobacteria</taxon>
        <taxon>Rhodospirillales</taxon>
        <taxon>Rhodospirillaceae</taxon>
        <taxon>Inquilinus</taxon>
    </lineage>
</organism>
<protein>
    <submittedName>
        <fullName evidence="4">Porin</fullName>
    </submittedName>
</protein>
<keyword evidence="2" id="KW-0732">Signal</keyword>
<dbReference type="GO" id="GO:0016020">
    <property type="term" value="C:membrane"/>
    <property type="evidence" value="ECO:0007669"/>
    <property type="project" value="InterPro"/>
</dbReference>
<evidence type="ECO:0000313" key="4">
    <source>
        <dbReference type="EMBL" id="MBW8727959.1"/>
    </source>
</evidence>
<dbReference type="SUPFAM" id="SSF56935">
    <property type="entry name" value="Porins"/>
    <property type="match status" value="1"/>
</dbReference>
<comment type="caution">
    <text evidence="4">The sequence shown here is derived from an EMBL/GenBank/DDBJ whole genome shotgun (WGS) entry which is preliminary data.</text>
</comment>
<dbReference type="EMBL" id="JAEKLZ010000330">
    <property type="protein sequence ID" value="MBW8727959.1"/>
    <property type="molecule type" value="Genomic_DNA"/>
</dbReference>
<dbReference type="Proteomes" id="UP000700706">
    <property type="component" value="Unassembled WGS sequence"/>
</dbReference>
<dbReference type="AlphaFoldDB" id="A0A952KMU3"/>
<reference evidence="4" key="1">
    <citation type="submission" date="2020-06" db="EMBL/GenBank/DDBJ databases">
        <title>Stable isotope informed genome-resolved metagenomics uncovers potential trophic interactions in rhizosphere soil.</title>
        <authorList>
            <person name="Starr E.P."/>
            <person name="Shi S."/>
            <person name="Blazewicz S.J."/>
            <person name="Koch B.J."/>
            <person name="Probst A.J."/>
            <person name="Hungate B.A."/>
            <person name="Pett-Ridge J."/>
            <person name="Firestone M.K."/>
            <person name="Banfield J.F."/>
        </authorList>
    </citation>
    <scope>NUCLEOTIDE SEQUENCE</scope>
    <source>
        <strain evidence="4">YM_69_17</strain>
    </source>
</reference>
<feature type="compositionally biased region" description="Polar residues" evidence="1">
    <location>
        <begin position="225"/>
        <end position="242"/>
    </location>
</feature>
<gene>
    <name evidence="4" type="ORF">JF625_22795</name>
</gene>
<proteinExistence type="predicted"/>
<dbReference type="InterPro" id="IPR033900">
    <property type="entry name" value="Gram_neg_porin_domain"/>
</dbReference>
<accession>A0A952KMU3</accession>
<name>A0A952KMU3_9PROT</name>
<feature type="signal peptide" evidence="2">
    <location>
        <begin position="1"/>
        <end position="23"/>
    </location>
</feature>
<dbReference type="InterPro" id="IPR023614">
    <property type="entry name" value="Porin_dom_sf"/>
</dbReference>
<evidence type="ECO:0000259" key="3">
    <source>
        <dbReference type="Pfam" id="PF13609"/>
    </source>
</evidence>